<evidence type="ECO:0000256" key="2">
    <source>
        <dbReference type="ARBA" id="ARBA00022485"/>
    </source>
</evidence>
<dbReference type="AlphaFoldDB" id="A0A523W0Q9"/>
<feature type="domain" description="4Fe-4S ferredoxin-type" evidence="7">
    <location>
        <begin position="43"/>
        <end position="75"/>
    </location>
</feature>
<evidence type="ECO:0000256" key="5">
    <source>
        <dbReference type="ARBA" id="ARBA00023004"/>
    </source>
</evidence>
<dbReference type="CDD" id="cd10550">
    <property type="entry name" value="DMSOR_beta_like"/>
    <property type="match status" value="1"/>
</dbReference>
<dbReference type="SUPFAM" id="SSF54862">
    <property type="entry name" value="4Fe-4S ferredoxins"/>
    <property type="match status" value="1"/>
</dbReference>
<reference evidence="8 9" key="1">
    <citation type="submission" date="2019-03" db="EMBL/GenBank/DDBJ databases">
        <title>Metabolic potential of uncultured bacteria and archaea associated with petroleum seepage in deep-sea sediments.</title>
        <authorList>
            <person name="Dong X."/>
            <person name="Hubert C."/>
        </authorList>
    </citation>
    <scope>NUCLEOTIDE SEQUENCE [LARGE SCALE GENOMIC DNA]</scope>
    <source>
        <strain evidence="8">E29_bin52</strain>
    </source>
</reference>
<evidence type="ECO:0000313" key="9">
    <source>
        <dbReference type="Proteomes" id="UP000319130"/>
    </source>
</evidence>
<dbReference type="PROSITE" id="PS51379">
    <property type="entry name" value="4FE4S_FER_2"/>
    <property type="match status" value="2"/>
</dbReference>
<keyword evidence="4" id="KW-0249">Electron transport</keyword>
<evidence type="ECO:0000256" key="6">
    <source>
        <dbReference type="ARBA" id="ARBA00023014"/>
    </source>
</evidence>
<evidence type="ECO:0000256" key="4">
    <source>
        <dbReference type="ARBA" id="ARBA00022982"/>
    </source>
</evidence>
<keyword evidence="2" id="KW-0004">4Fe-4S</keyword>
<dbReference type="EMBL" id="SOIZ01000292">
    <property type="protein sequence ID" value="TET60588.1"/>
    <property type="molecule type" value="Genomic_DNA"/>
</dbReference>
<dbReference type="InterPro" id="IPR050294">
    <property type="entry name" value="RnfB_subfamily"/>
</dbReference>
<comment type="caution">
    <text evidence="8">The sequence shown here is derived from an EMBL/GenBank/DDBJ whole genome shotgun (WGS) entry which is preliminary data.</text>
</comment>
<evidence type="ECO:0000256" key="3">
    <source>
        <dbReference type="ARBA" id="ARBA00022723"/>
    </source>
</evidence>
<evidence type="ECO:0000259" key="7">
    <source>
        <dbReference type="PROSITE" id="PS51379"/>
    </source>
</evidence>
<evidence type="ECO:0000256" key="1">
    <source>
        <dbReference type="ARBA" id="ARBA00022448"/>
    </source>
</evidence>
<dbReference type="Gene3D" id="3.30.70.20">
    <property type="match status" value="2"/>
</dbReference>
<dbReference type="GO" id="GO:0046872">
    <property type="term" value="F:metal ion binding"/>
    <property type="evidence" value="ECO:0007669"/>
    <property type="project" value="UniProtKB-KW"/>
</dbReference>
<dbReference type="InterPro" id="IPR017896">
    <property type="entry name" value="4Fe4S_Fe-S-bd"/>
</dbReference>
<keyword evidence="1" id="KW-0813">Transport</keyword>
<accession>A0A523W0Q9</accession>
<keyword evidence="6" id="KW-0411">Iron-sulfur</keyword>
<proteinExistence type="predicted"/>
<dbReference type="Proteomes" id="UP000319130">
    <property type="component" value="Unassembled WGS sequence"/>
</dbReference>
<dbReference type="InterPro" id="IPR017900">
    <property type="entry name" value="4Fe4S_Fe_S_CS"/>
</dbReference>
<gene>
    <name evidence="8" type="ORF">E3J48_06545</name>
</gene>
<dbReference type="PANTHER" id="PTHR42859">
    <property type="entry name" value="OXIDOREDUCTASE"/>
    <property type="match status" value="1"/>
</dbReference>
<dbReference type="PROSITE" id="PS00198">
    <property type="entry name" value="4FE4S_FER_1"/>
    <property type="match status" value="1"/>
</dbReference>
<protein>
    <submittedName>
        <fullName evidence="8">4Fe-4S dicluster domain-containing protein</fullName>
    </submittedName>
</protein>
<organism evidence="8 9">
    <name type="scientific">Aerophobetes bacterium</name>
    <dbReference type="NCBI Taxonomy" id="2030807"/>
    <lineage>
        <taxon>Bacteria</taxon>
        <taxon>Candidatus Aerophobota</taxon>
    </lineage>
</organism>
<keyword evidence="3" id="KW-0479">Metal-binding</keyword>
<evidence type="ECO:0000313" key="8">
    <source>
        <dbReference type="EMBL" id="TET60588.1"/>
    </source>
</evidence>
<dbReference type="PANTHER" id="PTHR42859:SF10">
    <property type="entry name" value="DIMETHYLSULFOXIDE REDUCTASE CHAIN B"/>
    <property type="match status" value="1"/>
</dbReference>
<feature type="domain" description="4Fe-4S ferredoxin-type" evidence="7">
    <location>
        <begin position="77"/>
        <end position="106"/>
    </location>
</feature>
<keyword evidence="5" id="KW-0408">Iron</keyword>
<name>A0A523W0Q9_UNCAE</name>
<dbReference type="Pfam" id="PF13247">
    <property type="entry name" value="Fer4_11"/>
    <property type="match status" value="1"/>
</dbReference>
<sequence length="170" mass="18766">MKKILMVSPQLCTGCRICELVCSLSRDGECNPLKSCVRVFKIKEEGIDIPGVCQQCESPLCADVCPVDAISRDPDTGALIIREEICVGCRACSMVCPYGAITMDISKRIMIKCDLCGGDPKCVKFCLTKALVYDRPEVLDTLRQESTLRSLVKPLLKSRETATIKKEKTK</sequence>
<dbReference type="GO" id="GO:0051539">
    <property type="term" value="F:4 iron, 4 sulfur cluster binding"/>
    <property type="evidence" value="ECO:0007669"/>
    <property type="project" value="UniProtKB-KW"/>
</dbReference>